<dbReference type="Gene3D" id="1.20.1530.10">
    <property type="entry name" value="Na+/H+ antiporter like domain"/>
    <property type="match status" value="1"/>
</dbReference>
<evidence type="ECO:0000256" key="4">
    <source>
        <dbReference type="ARBA" id="ARBA00022692"/>
    </source>
</evidence>
<comment type="subcellular location">
    <subcellularLocation>
        <location evidence="1">Cell inner membrane</location>
        <topology evidence="1">Multi-pass membrane protein</topology>
    </subcellularLocation>
</comment>
<dbReference type="Pfam" id="PF06965">
    <property type="entry name" value="Na_H_antiport_1"/>
    <property type="match status" value="1"/>
</dbReference>
<feature type="region of interest" description="Disordered" evidence="9">
    <location>
        <begin position="189"/>
        <end position="210"/>
    </location>
</feature>
<feature type="transmembrane region" description="Helical" evidence="10">
    <location>
        <begin position="88"/>
        <end position="111"/>
    </location>
</feature>
<evidence type="ECO:0000256" key="6">
    <source>
        <dbReference type="ARBA" id="ARBA00023053"/>
    </source>
</evidence>
<name>A0A2R6Y2B4_9BACL</name>
<feature type="transmembrane region" description="Helical" evidence="10">
    <location>
        <begin position="146"/>
        <end position="173"/>
    </location>
</feature>
<keyword evidence="8" id="KW-0406">Ion transport</keyword>
<organism evidence="11 12">
    <name type="scientific">Candidatus Carbonibacillus altaicus</name>
    <dbReference type="NCBI Taxonomy" id="2163959"/>
    <lineage>
        <taxon>Bacteria</taxon>
        <taxon>Bacillati</taxon>
        <taxon>Bacillota</taxon>
        <taxon>Bacilli</taxon>
        <taxon>Bacillales</taxon>
        <taxon>Candidatus Carbonibacillus</taxon>
    </lineage>
</organism>
<evidence type="ECO:0000256" key="7">
    <source>
        <dbReference type="ARBA" id="ARBA00023136"/>
    </source>
</evidence>
<feature type="transmembrane region" description="Helical" evidence="10">
    <location>
        <begin position="287"/>
        <end position="307"/>
    </location>
</feature>
<dbReference type="GO" id="GO:0005886">
    <property type="term" value="C:plasma membrane"/>
    <property type="evidence" value="ECO:0007669"/>
    <property type="project" value="UniProtKB-SubCell"/>
</dbReference>
<dbReference type="AlphaFoldDB" id="A0A2R6Y2B4"/>
<dbReference type="PANTHER" id="PTHR30341:SF0">
    <property type="entry name" value="NA(+)_H(+) ANTIPORTER NHAA"/>
    <property type="match status" value="1"/>
</dbReference>
<dbReference type="GO" id="GO:0015385">
    <property type="term" value="F:sodium:proton antiporter activity"/>
    <property type="evidence" value="ECO:0007669"/>
    <property type="project" value="TreeGrafter"/>
</dbReference>
<dbReference type="GO" id="GO:0006885">
    <property type="term" value="P:regulation of pH"/>
    <property type="evidence" value="ECO:0007669"/>
    <property type="project" value="InterPro"/>
</dbReference>
<evidence type="ECO:0000256" key="1">
    <source>
        <dbReference type="ARBA" id="ARBA00004429"/>
    </source>
</evidence>
<evidence type="ECO:0000256" key="10">
    <source>
        <dbReference type="SAM" id="Phobius"/>
    </source>
</evidence>
<accession>A0A2R6Y2B4</accession>
<evidence type="ECO:0000313" key="12">
    <source>
        <dbReference type="Proteomes" id="UP000244338"/>
    </source>
</evidence>
<dbReference type="PANTHER" id="PTHR30341">
    <property type="entry name" value="SODIUM ION/PROTON ANTIPORTER NHAA-RELATED"/>
    <property type="match status" value="1"/>
</dbReference>
<feature type="transmembrane region" description="Helical" evidence="10">
    <location>
        <begin position="34"/>
        <end position="55"/>
    </location>
</feature>
<reference evidence="12" key="1">
    <citation type="journal article" date="2018" name="Sci. Rep.">
        <title>Lignite coal burning seam in the remote Altai Mountains harbors a hydrogen-driven thermophilic microbial community.</title>
        <authorList>
            <person name="Kadnikov V.V."/>
            <person name="Mardanov A.V."/>
            <person name="Ivasenko D.A."/>
            <person name="Antsiferov D.V."/>
            <person name="Beletsky A.V."/>
            <person name="Karnachuk O.V."/>
            <person name="Ravin N.V."/>
        </authorList>
    </citation>
    <scope>NUCLEOTIDE SEQUENCE [LARGE SCALE GENOMIC DNA]</scope>
</reference>
<evidence type="ECO:0000256" key="9">
    <source>
        <dbReference type="SAM" id="MobiDB-lite"/>
    </source>
</evidence>
<keyword evidence="5 10" id="KW-1133">Transmembrane helix</keyword>
<evidence type="ECO:0000256" key="2">
    <source>
        <dbReference type="ARBA" id="ARBA00022449"/>
    </source>
</evidence>
<comment type="caution">
    <text evidence="11">The sequence shown here is derived from an EMBL/GenBank/DDBJ whole genome shotgun (WGS) entry which is preliminary data.</text>
</comment>
<feature type="compositionally biased region" description="Low complexity" evidence="9">
    <location>
        <begin position="190"/>
        <end position="201"/>
    </location>
</feature>
<keyword evidence="6" id="KW-0915">Sodium</keyword>
<feature type="transmembrane region" description="Helical" evidence="10">
    <location>
        <begin position="247"/>
        <end position="266"/>
    </location>
</feature>
<feature type="transmembrane region" description="Helical" evidence="10">
    <location>
        <begin position="62"/>
        <end position="82"/>
    </location>
</feature>
<dbReference type="EMBL" id="PEBX01000018">
    <property type="protein sequence ID" value="PTQ56808.1"/>
    <property type="molecule type" value="Genomic_DNA"/>
</dbReference>
<keyword evidence="2" id="KW-0050">Antiport</keyword>
<dbReference type="InterPro" id="IPR004670">
    <property type="entry name" value="NhaA"/>
</dbReference>
<keyword evidence="2" id="KW-0813">Transport</keyword>
<feature type="transmembrane region" description="Helical" evidence="10">
    <location>
        <begin position="319"/>
        <end position="337"/>
    </location>
</feature>
<keyword evidence="4 10" id="KW-0812">Transmembrane</keyword>
<evidence type="ECO:0000256" key="8">
    <source>
        <dbReference type="ARBA" id="ARBA00023201"/>
    </source>
</evidence>
<sequence>MTFFFALAMTHIVRTFQAFESVRDVAWHTFNPFLAMMAGVIVPAILFLLSVFIWGTPEMTKGFGIVTATDITVAWLILRLALGKNHPAISFLLLLALGDDIFGMLVIALFYSHADAPNMPALLLVALAILWGALGKKILPHQPFLVFTSAGVISWLGLYFAHLHPALALVPLIPFLSSVSGMRENALLASETSSESPSPSERTSRVKNPKPSPLVRFEHAVSPWVDYGLFFFGLTNAGVPLGQPGTLTWIILFSLFAGKTLGIYTTMRLTEKLHFLRAVGFSRQAQLLTAMSASVGLTVSLFMAEAAFPPGALQNEAKLGALFSLLNGLPVIVLARLNKRTDEEKR</sequence>
<gene>
    <name evidence="11" type="ORF">BSOLF_2610</name>
</gene>
<proteinExistence type="predicted"/>
<keyword evidence="7 10" id="KW-0472">Membrane</keyword>
<dbReference type="Proteomes" id="UP000244338">
    <property type="component" value="Unassembled WGS sequence"/>
</dbReference>
<evidence type="ECO:0000313" key="11">
    <source>
        <dbReference type="EMBL" id="PTQ56808.1"/>
    </source>
</evidence>
<feature type="transmembrane region" description="Helical" evidence="10">
    <location>
        <begin position="118"/>
        <end position="134"/>
    </location>
</feature>
<keyword evidence="3" id="KW-1003">Cell membrane</keyword>
<keyword evidence="8" id="KW-0739">Sodium transport</keyword>
<evidence type="ECO:0000256" key="5">
    <source>
        <dbReference type="ARBA" id="ARBA00022989"/>
    </source>
</evidence>
<protein>
    <submittedName>
        <fullName evidence="11">Na+/H+ antiporter NhaA type</fullName>
    </submittedName>
</protein>
<evidence type="ECO:0000256" key="3">
    <source>
        <dbReference type="ARBA" id="ARBA00022475"/>
    </source>
</evidence>
<dbReference type="InterPro" id="IPR023171">
    <property type="entry name" value="Na/H_antiporter_dom_sf"/>
</dbReference>